<keyword evidence="2" id="KW-1185">Reference proteome</keyword>
<dbReference type="Proteomes" id="UP000770717">
    <property type="component" value="Unassembled WGS sequence"/>
</dbReference>
<name>A0A8J6E3L4_ELECQ</name>
<sequence>MGKVNQQSHDRAGLSSGIIRVSSQDTPCVNRTPSCVHRVNTKTAATKTRTFHNGAKLCSTSPPSHLGPSHIYHWDSMFLLCYGSR</sequence>
<evidence type="ECO:0000313" key="1">
    <source>
        <dbReference type="EMBL" id="KAG9461425.1"/>
    </source>
</evidence>
<comment type="caution">
    <text evidence="1">The sequence shown here is derived from an EMBL/GenBank/DDBJ whole genome shotgun (WGS) entry which is preliminary data.</text>
</comment>
<dbReference type="AlphaFoldDB" id="A0A8J6E3L4"/>
<protein>
    <submittedName>
        <fullName evidence="1">Uncharacterized protein</fullName>
    </submittedName>
</protein>
<evidence type="ECO:0000313" key="2">
    <source>
        <dbReference type="Proteomes" id="UP000770717"/>
    </source>
</evidence>
<gene>
    <name evidence="1" type="ORF">GDO78_016923</name>
</gene>
<proteinExistence type="predicted"/>
<reference evidence="1" key="1">
    <citation type="thesis" date="2020" institute="ProQuest LLC" country="789 East Eisenhower Parkway, Ann Arbor, MI, USA">
        <title>Comparative Genomics and Chromosome Evolution.</title>
        <authorList>
            <person name="Mudd A.B."/>
        </authorList>
    </citation>
    <scope>NUCLEOTIDE SEQUENCE</scope>
    <source>
        <strain evidence="1">HN-11 Male</strain>
        <tissue evidence="1">Kidney and liver</tissue>
    </source>
</reference>
<accession>A0A8J6E3L4</accession>
<dbReference type="EMBL" id="WNTK01021848">
    <property type="protein sequence ID" value="KAG9461425.1"/>
    <property type="molecule type" value="Genomic_DNA"/>
</dbReference>
<organism evidence="1 2">
    <name type="scientific">Eleutherodactylus coqui</name>
    <name type="common">Puerto Rican coqui</name>
    <dbReference type="NCBI Taxonomy" id="57060"/>
    <lineage>
        <taxon>Eukaryota</taxon>
        <taxon>Metazoa</taxon>
        <taxon>Chordata</taxon>
        <taxon>Craniata</taxon>
        <taxon>Vertebrata</taxon>
        <taxon>Euteleostomi</taxon>
        <taxon>Amphibia</taxon>
        <taxon>Batrachia</taxon>
        <taxon>Anura</taxon>
        <taxon>Neobatrachia</taxon>
        <taxon>Hyloidea</taxon>
        <taxon>Eleutherodactylidae</taxon>
        <taxon>Eleutherodactylinae</taxon>
        <taxon>Eleutherodactylus</taxon>
        <taxon>Eleutherodactylus</taxon>
    </lineage>
</organism>